<comment type="caution">
    <text evidence="2">The sequence shown here is derived from an EMBL/GenBank/DDBJ whole genome shotgun (WGS) entry which is preliminary data.</text>
</comment>
<feature type="compositionally biased region" description="Polar residues" evidence="1">
    <location>
        <begin position="126"/>
        <end position="135"/>
    </location>
</feature>
<evidence type="ECO:0000313" key="3">
    <source>
        <dbReference type="Proteomes" id="UP000699462"/>
    </source>
</evidence>
<dbReference type="Proteomes" id="UP000699462">
    <property type="component" value="Unassembled WGS sequence"/>
</dbReference>
<protein>
    <submittedName>
        <fullName evidence="2">Uncharacterized protein</fullName>
    </submittedName>
</protein>
<dbReference type="AlphaFoldDB" id="A0A8T0DHD6"/>
<organism evidence="2 3">
    <name type="scientific">Paragonimus westermani</name>
    <dbReference type="NCBI Taxonomy" id="34504"/>
    <lineage>
        <taxon>Eukaryota</taxon>
        <taxon>Metazoa</taxon>
        <taxon>Spiralia</taxon>
        <taxon>Lophotrochozoa</taxon>
        <taxon>Platyhelminthes</taxon>
        <taxon>Trematoda</taxon>
        <taxon>Digenea</taxon>
        <taxon>Plagiorchiida</taxon>
        <taxon>Troglotremata</taxon>
        <taxon>Troglotrematidae</taxon>
        <taxon>Paragonimus</taxon>
    </lineage>
</organism>
<evidence type="ECO:0000256" key="1">
    <source>
        <dbReference type="SAM" id="MobiDB-lite"/>
    </source>
</evidence>
<evidence type="ECO:0000313" key="2">
    <source>
        <dbReference type="EMBL" id="KAF8566167.1"/>
    </source>
</evidence>
<sequence length="426" mass="48071">MDRASGRTTRSSTRAVKLAPPLAPVAMTHAAAMSTQRDQCAACRQTASIEWLNSDRHPAVCYHCAKCRSADSGSSRSRLEDRMGFLEARLSKLQEQVHPLIHDLAIKPSCATNAEITTNLQHYMMNSQSDNNPPKSQEHKAKSVYGSPTEATQNRHKHVRESLANKFVTKSQYELSVICTKIKEPSESLLQNRHNYDMEEWLKLCRRMQLKPVEPVSPTRLGRSPNSLHKDKPRLLKVTVRTETYLERILLSAFLLQNGSENSERIFADVPWWGRSRKPGIQASINGAEGRSLIILGVPETDETSDEKMRNKHDFLQWKFLSDTLKTDDVAVVDTFRIPKSPKYMATGPKPLKLTLLRSEMLGIVKTRCQRYQHFLSRELRISSSTCFKGPTDADKVNAKEPVEQCELTVPARTGQPPTLPELASL</sequence>
<dbReference type="EMBL" id="JTDF01005502">
    <property type="protein sequence ID" value="KAF8566167.1"/>
    <property type="molecule type" value="Genomic_DNA"/>
</dbReference>
<gene>
    <name evidence="2" type="ORF">P879_09172</name>
</gene>
<reference evidence="2 3" key="1">
    <citation type="submission" date="2019-07" db="EMBL/GenBank/DDBJ databases">
        <title>Annotation for the trematode Paragonimus westermani.</title>
        <authorList>
            <person name="Choi Y.-J."/>
        </authorList>
    </citation>
    <scope>NUCLEOTIDE SEQUENCE [LARGE SCALE GENOMIC DNA]</scope>
    <source>
        <strain evidence="2">180907_Pwestermani</strain>
    </source>
</reference>
<accession>A0A8T0DHD6</accession>
<proteinExistence type="predicted"/>
<keyword evidence="3" id="KW-1185">Reference proteome</keyword>
<name>A0A8T0DHD6_9TREM</name>
<feature type="region of interest" description="Disordered" evidence="1">
    <location>
        <begin position="126"/>
        <end position="156"/>
    </location>
</feature>